<gene>
    <name evidence="1" type="ORF">K435DRAFT_781353</name>
</gene>
<organism evidence="1 2">
    <name type="scientific">Dendrothele bispora (strain CBS 962.96)</name>
    <dbReference type="NCBI Taxonomy" id="1314807"/>
    <lineage>
        <taxon>Eukaryota</taxon>
        <taxon>Fungi</taxon>
        <taxon>Dikarya</taxon>
        <taxon>Basidiomycota</taxon>
        <taxon>Agaricomycotina</taxon>
        <taxon>Agaricomycetes</taxon>
        <taxon>Agaricomycetidae</taxon>
        <taxon>Agaricales</taxon>
        <taxon>Agaricales incertae sedis</taxon>
        <taxon>Dendrothele</taxon>
    </lineage>
</organism>
<evidence type="ECO:0000313" key="2">
    <source>
        <dbReference type="Proteomes" id="UP000297245"/>
    </source>
</evidence>
<name>A0A4S8LLZ0_DENBC</name>
<reference evidence="1 2" key="1">
    <citation type="journal article" date="2019" name="Nat. Ecol. Evol.">
        <title>Megaphylogeny resolves global patterns of mushroom evolution.</title>
        <authorList>
            <person name="Varga T."/>
            <person name="Krizsan K."/>
            <person name="Foldi C."/>
            <person name="Dima B."/>
            <person name="Sanchez-Garcia M."/>
            <person name="Sanchez-Ramirez S."/>
            <person name="Szollosi G.J."/>
            <person name="Szarkandi J.G."/>
            <person name="Papp V."/>
            <person name="Albert L."/>
            <person name="Andreopoulos W."/>
            <person name="Angelini C."/>
            <person name="Antonin V."/>
            <person name="Barry K.W."/>
            <person name="Bougher N.L."/>
            <person name="Buchanan P."/>
            <person name="Buyck B."/>
            <person name="Bense V."/>
            <person name="Catcheside P."/>
            <person name="Chovatia M."/>
            <person name="Cooper J."/>
            <person name="Damon W."/>
            <person name="Desjardin D."/>
            <person name="Finy P."/>
            <person name="Geml J."/>
            <person name="Haridas S."/>
            <person name="Hughes K."/>
            <person name="Justo A."/>
            <person name="Karasinski D."/>
            <person name="Kautmanova I."/>
            <person name="Kiss B."/>
            <person name="Kocsube S."/>
            <person name="Kotiranta H."/>
            <person name="LaButti K.M."/>
            <person name="Lechner B.E."/>
            <person name="Liimatainen K."/>
            <person name="Lipzen A."/>
            <person name="Lukacs Z."/>
            <person name="Mihaltcheva S."/>
            <person name="Morgado L.N."/>
            <person name="Niskanen T."/>
            <person name="Noordeloos M.E."/>
            <person name="Ohm R.A."/>
            <person name="Ortiz-Santana B."/>
            <person name="Ovrebo C."/>
            <person name="Racz N."/>
            <person name="Riley R."/>
            <person name="Savchenko A."/>
            <person name="Shiryaev A."/>
            <person name="Soop K."/>
            <person name="Spirin V."/>
            <person name="Szebenyi C."/>
            <person name="Tomsovsky M."/>
            <person name="Tulloss R.E."/>
            <person name="Uehling J."/>
            <person name="Grigoriev I.V."/>
            <person name="Vagvolgyi C."/>
            <person name="Papp T."/>
            <person name="Martin F.M."/>
            <person name="Miettinen O."/>
            <person name="Hibbett D.S."/>
            <person name="Nagy L.G."/>
        </authorList>
    </citation>
    <scope>NUCLEOTIDE SEQUENCE [LARGE SCALE GENOMIC DNA]</scope>
    <source>
        <strain evidence="1 2">CBS 962.96</strain>
    </source>
</reference>
<evidence type="ECO:0000313" key="1">
    <source>
        <dbReference type="EMBL" id="THU90101.1"/>
    </source>
</evidence>
<dbReference type="OrthoDB" id="2995461at2759"/>
<dbReference type="EMBL" id="ML179345">
    <property type="protein sequence ID" value="THU90101.1"/>
    <property type="molecule type" value="Genomic_DNA"/>
</dbReference>
<dbReference type="Proteomes" id="UP000297245">
    <property type="component" value="Unassembled WGS sequence"/>
</dbReference>
<proteinExistence type="predicted"/>
<sequence length="308" mass="33917">MFHISVPQDSPFYVSIAPPGQGPNTTVMKKDFNHHCKFLKSLDAALGYGTNPRNLEAPWDTVYKQDLEARFHLSEDIIIETQQTIWSDMDPKQNLNPNVPLGTSINPSNRISKAVKSNVLATVLVSFNGSYVSLHPVLYKLKKAITRRLTTKRGYPINPEAKHKIIELLRLAAHQVTGQGGLYLKSIRRVSIDVGCAVQVALVAAAGPWFSMRLLESSGSEAEEVLYDVFQEYEILQNMQVPDGDDDGGIVLPEGHALDMSDTYLGEGWTAVCHVESPQGQAILEGMADYVGDLVTQLKNWANGQVVG</sequence>
<keyword evidence="2" id="KW-1185">Reference proteome</keyword>
<accession>A0A4S8LLZ0</accession>
<dbReference type="AlphaFoldDB" id="A0A4S8LLZ0"/>
<protein>
    <submittedName>
        <fullName evidence="1">Uncharacterized protein</fullName>
    </submittedName>
</protein>